<dbReference type="CDD" id="cd01284">
    <property type="entry name" value="Riboflavin_deaminase-reductase"/>
    <property type="match status" value="1"/>
</dbReference>
<evidence type="ECO:0000256" key="5">
    <source>
        <dbReference type="ARBA" id="ARBA00022619"/>
    </source>
</evidence>
<keyword evidence="6" id="KW-0808">Transferase</keyword>
<accession>A0A1V0SE20</accession>
<organism evidence="13">
    <name type="scientific">Indivirus ILV1</name>
    <dbReference type="NCBI Taxonomy" id="1977633"/>
    <lineage>
        <taxon>Viruses</taxon>
        <taxon>Varidnaviria</taxon>
        <taxon>Bamfordvirae</taxon>
        <taxon>Nucleocytoviricota</taxon>
        <taxon>Megaviricetes</taxon>
        <taxon>Imitervirales</taxon>
        <taxon>Mimiviridae</taxon>
        <taxon>Klosneuvirinae</taxon>
        <taxon>Indivirus</taxon>
    </lineage>
</organism>
<evidence type="ECO:0000259" key="11">
    <source>
        <dbReference type="PROSITE" id="PS51177"/>
    </source>
</evidence>
<dbReference type="SUPFAM" id="SSF63380">
    <property type="entry name" value="Riboflavin synthase domain-like"/>
    <property type="match status" value="2"/>
</dbReference>
<dbReference type="InterPro" id="IPR001783">
    <property type="entry name" value="Lumazine-bd"/>
</dbReference>
<comment type="similarity">
    <text evidence="4">Belongs to the DMRL synthase family.</text>
</comment>
<comment type="pathway">
    <text evidence="2">Cofactor biosynthesis; riboflavin biosynthesis; 5-amino-6-(D-ribitylamino)uracil from GTP: step 3/4.</text>
</comment>
<dbReference type="InterPro" id="IPR023366">
    <property type="entry name" value="ATP_synth_asu-like_sf"/>
</dbReference>
<evidence type="ECO:0000313" key="13">
    <source>
        <dbReference type="EMBL" id="ARF09969.1"/>
    </source>
</evidence>
<dbReference type="Pfam" id="PF00885">
    <property type="entry name" value="DMRL_synthase"/>
    <property type="match status" value="1"/>
</dbReference>
<dbReference type="GO" id="GO:0016740">
    <property type="term" value="F:transferase activity"/>
    <property type="evidence" value="ECO:0007669"/>
    <property type="project" value="UniProtKB-KW"/>
</dbReference>
<keyword evidence="9" id="KW-0862">Zinc</keyword>
<evidence type="ECO:0000256" key="10">
    <source>
        <dbReference type="ARBA" id="ARBA00023268"/>
    </source>
</evidence>
<dbReference type="SUPFAM" id="SSF142695">
    <property type="entry name" value="RibA-like"/>
    <property type="match status" value="1"/>
</dbReference>
<keyword evidence="8" id="KW-0677">Repeat</keyword>
<dbReference type="InterPro" id="IPR000422">
    <property type="entry name" value="DHBP_synthase_RibB"/>
</dbReference>
<dbReference type="InterPro" id="IPR026017">
    <property type="entry name" value="Lumazine-bd_dom"/>
</dbReference>
<feature type="domain" description="Lumazine-binding" evidence="11">
    <location>
        <begin position="1"/>
        <end position="91"/>
    </location>
</feature>
<dbReference type="InterPro" id="IPR016193">
    <property type="entry name" value="Cytidine_deaminase-like"/>
</dbReference>
<evidence type="ECO:0000256" key="2">
    <source>
        <dbReference type="ARBA" id="ARBA00004910"/>
    </source>
</evidence>
<dbReference type="GO" id="GO:0008270">
    <property type="term" value="F:zinc ion binding"/>
    <property type="evidence" value="ECO:0007669"/>
    <property type="project" value="InterPro"/>
</dbReference>
<dbReference type="InterPro" id="IPR032677">
    <property type="entry name" value="GTP_cyclohydro_II"/>
</dbReference>
<protein>
    <submittedName>
        <fullName evidence="13">Deoxycytidylate deaminase</fullName>
    </submittedName>
</protein>
<dbReference type="InterPro" id="IPR017938">
    <property type="entry name" value="Riboflavin_synthase-like_b-brl"/>
</dbReference>
<sequence>MFTGIVQFTFITILDGSILYLYANQDFLKNISVGDSVAIDGVCLTVVKITENYCTFELSEETLSIVNFKYNKNRVSNIELALKYGDFLGGHIMSGHVHQLGTFISLSPNGNMWIDLGNESNSIKHKGSIAINGVSLTIAEINDTKIRISLIPETIKRTNLGILVSGDKVNLEFDLQESKLQVYDDAYYMRLAIKEGEKGKVTAPPNPWVGCVIVKDKKILSFGYHEKAGNPHAEVNAIKSSYISVKDSTLYVTLEPCCHYGRTPPCTNLLIKEGIKTVVVGVLDPDERVSGNGIQKLKEAGIEVLLIENIDKCVYDEVKYSLRQYLHQRKYKLPYLTAKIALSLDNCYRNGDGSSKWITHEESRKEGHILRSQCQAIIIGGQTVQQDDPSLDVRYGIYVPNNPLRVVIDGKSLVTTDRKVFINQNTTMIMTSDDLIHKWENFKNKIIIPSQDSGLDLKKVVENINALHCLVEGGGKLQHEFFKAGLVNELVIFRSSKIFGENAYFWNLPENVKLNLVESKIIIDEKEGNNIMERYIVEYVNHLSNNDIYAFDDVNYAISEFKRGNFVLVMDDENRENEGDLVIAASKITENQMIEMINHTTGIICVPIEKSRAKKLNLPLMCDNNTDINKTAFTVTVDYLTTGTGVSSKDRLATVRALADESLTANDFRRPGHIFPLVAHPEGFKARKGHTEASIALCKLAKIYPRVAVIGELQGKDGKMKKRQECYKYAQANHIPIITVQQLVTAMENFNEPELLAECDIKSKLGNKSWKLMCFGNQNKPHKVFIYPNTGVSLDKIIPVRIHSECFTGDVFMSEHCDCGEQLKYSMDYIVRHGEGIIIFPSDHEGRGIGIVHKVKAYQLQKEECMSTFEANQALGLDKDARTYEDIGKILDNLQITKIELLTENTDKISSLKHLIVSTKSINSTKNEYNTKYLETKKIYFSSNRKYDEIKLVKDHNPYINLTGMETESLKIALVYSMWHSTYISQIRTQLKEYLHKFGVKNITEFGVPGSNEIPFKSLKVAKDFDGIICIGILIKGDTLHFENVSTAVSNGIMQAQLSTRVPMMNCVMSCLNMEQVVDRITGEKSTLEYIARSLINMIRG</sequence>
<dbReference type="Pfam" id="PF01872">
    <property type="entry name" value="RibD_C"/>
    <property type="match status" value="1"/>
</dbReference>
<name>A0A1V0SE20_9VIRU</name>
<evidence type="ECO:0000256" key="8">
    <source>
        <dbReference type="ARBA" id="ARBA00022737"/>
    </source>
</evidence>
<evidence type="ECO:0000256" key="3">
    <source>
        <dbReference type="ARBA" id="ARBA00005520"/>
    </source>
</evidence>
<dbReference type="Pfam" id="PF00926">
    <property type="entry name" value="DHBP_synthase"/>
    <property type="match status" value="1"/>
</dbReference>
<comment type="similarity">
    <text evidence="3">In the N-terminal section; belongs to the DHBP synthase family.</text>
</comment>
<dbReference type="PANTHER" id="PTHR21327">
    <property type="entry name" value="GTP CYCLOHYDROLASE II-RELATED"/>
    <property type="match status" value="1"/>
</dbReference>
<reference evidence="13" key="1">
    <citation type="journal article" date="2017" name="Science">
        <title>Giant viruses with an expanded complement of translation system components.</title>
        <authorList>
            <person name="Schulz F."/>
            <person name="Yutin N."/>
            <person name="Ivanova N.N."/>
            <person name="Ortega D.R."/>
            <person name="Lee T.K."/>
            <person name="Vierheilig J."/>
            <person name="Daims H."/>
            <person name="Horn M."/>
            <person name="Wagner M."/>
            <person name="Jensen G.J."/>
            <person name="Kyrpides N.C."/>
            <person name="Koonin E.V."/>
            <person name="Woyke T."/>
        </authorList>
    </citation>
    <scope>NUCLEOTIDE SEQUENCE</scope>
    <source>
        <strain evidence="13">ILV1</strain>
    </source>
</reference>
<proteinExistence type="inferred from homology"/>
<feature type="domain" description="Lumazine-binding" evidence="11">
    <location>
        <begin position="92"/>
        <end position="184"/>
    </location>
</feature>
<dbReference type="EMBL" id="KY684090">
    <property type="protein sequence ID" value="ARF09969.1"/>
    <property type="molecule type" value="Genomic_DNA"/>
</dbReference>
<dbReference type="SUPFAM" id="SSF52121">
    <property type="entry name" value="Lumazine synthase"/>
    <property type="match status" value="1"/>
</dbReference>
<keyword evidence="7" id="KW-0479">Metal-binding</keyword>
<dbReference type="GO" id="GO:0009231">
    <property type="term" value="P:riboflavin biosynthetic process"/>
    <property type="evidence" value="ECO:0007669"/>
    <property type="project" value="UniProtKB-UniPathway"/>
</dbReference>
<evidence type="ECO:0000259" key="12">
    <source>
        <dbReference type="PROSITE" id="PS51747"/>
    </source>
</evidence>
<dbReference type="Pfam" id="PF00925">
    <property type="entry name" value="GTP_cyclohydro2"/>
    <property type="match status" value="1"/>
</dbReference>
<dbReference type="Gene3D" id="2.40.30.20">
    <property type="match status" value="2"/>
</dbReference>
<dbReference type="InterPro" id="IPR002180">
    <property type="entry name" value="LS/RS"/>
</dbReference>
<keyword evidence="5" id="KW-0686">Riboflavin biosynthesis</keyword>
<dbReference type="SUPFAM" id="SSF53927">
    <property type="entry name" value="Cytidine deaminase-like"/>
    <property type="match status" value="1"/>
</dbReference>
<dbReference type="UniPathway" id="UPA00275">
    <property type="reaction ID" value="UER00401"/>
</dbReference>
<dbReference type="NCBIfam" id="TIGR00506">
    <property type="entry name" value="ribB"/>
    <property type="match status" value="1"/>
</dbReference>
<dbReference type="CDD" id="cd00402">
    <property type="entry name" value="Riboflavin_synthase_like"/>
    <property type="match status" value="1"/>
</dbReference>
<evidence type="ECO:0000256" key="4">
    <source>
        <dbReference type="ARBA" id="ARBA00007424"/>
    </source>
</evidence>
<dbReference type="Pfam" id="PF00677">
    <property type="entry name" value="Lum_binding"/>
    <property type="match status" value="2"/>
</dbReference>
<dbReference type="InterPro" id="IPR036144">
    <property type="entry name" value="RibA-like_sf"/>
</dbReference>
<dbReference type="NCBIfam" id="TIGR00326">
    <property type="entry name" value="eubact_ribD"/>
    <property type="match status" value="1"/>
</dbReference>
<dbReference type="Gene3D" id="3.40.50.960">
    <property type="entry name" value="Lumazine/riboflavin synthase"/>
    <property type="match status" value="1"/>
</dbReference>
<dbReference type="InterPro" id="IPR004794">
    <property type="entry name" value="Eubact_RibD"/>
</dbReference>
<dbReference type="GO" id="GO:0008686">
    <property type="term" value="F:3,4-dihydroxy-2-butanone-4-phosphate synthase activity"/>
    <property type="evidence" value="ECO:0007669"/>
    <property type="project" value="InterPro"/>
</dbReference>
<dbReference type="GO" id="GO:0008835">
    <property type="term" value="F:diaminohydroxyphosphoribosylaminopyrimidine deaminase activity"/>
    <property type="evidence" value="ECO:0007669"/>
    <property type="project" value="InterPro"/>
</dbReference>
<evidence type="ECO:0000256" key="1">
    <source>
        <dbReference type="ARBA" id="ARBA00004882"/>
    </source>
</evidence>
<dbReference type="InterPro" id="IPR036467">
    <property type="entry name" value="LS/RS_sf"/>
</dbReference>
<comment type="pathway">
    <text evidence="1">Cofactor biosynthesis; riboflavin biosynthesis; 5-amino-6-(D-ribitylamino)uracil from GTP: step 2/4.</text>
</comment>
<feature type="domain" description="CMP/dCMP-type deaminase" evidence="12">
    <location>
        <begin position="183"/>
        <end position="305"/>
    </location>
</feature>
<dbReference type="SUPFAM" id="SSF55821">
    <property type="entry name" value="YrdC/RibB"/>
    <property type="match status" value="1"/>
</dbReference>
<evidence type="ECO:0000256" key="9">
    <source>
        <dbReference type="ARBA" id="ARBA00022833"/>
    </source>
</evidence>
<dbReference type="InterPro" id="IPR024072">
    <property type="entry name" value="DHFR-like_dom_sf"/>
</dbReference>
<dbReference type="PROSITE" id="PS00903">
    <property type="entry name" value="CYT_DCMP_DEAMINASES_1"/>
    <property type="match status" value="1"/>
</dbReference>
<dbReference type="InterPro" id="IPR002125">
    <property type="entry name" value="CMP_dCMP_dom"/>
</dbReference>
<dbReference type="PROSITE" id="PS51177">
    <property type="entry name" value="LUMAZINE_BIND"/>
    <property type="match status" value="2"/>
</dbReference>
<evidence type="ECO:0000256" key="7">
    <source>
        <dbReference type="ARBA" id="ARBA00022723"/>
    </source>
</evidence>
<dbReference type="NCBIfam" id="NF001591">
    <property type="entry name" value="PRK00393.1"/>
    <property type="match status" value="1"/>
</dbReference>
<evidence type="ECO:0000256" key="6">
    <source>
        <dbReference type="ARBA" id="ARBA00022679"/>
    </source>
</evidence>
<dbReference type="PROSITE" id="PS51747">
    <property type="entry name" value="CYT_DCMP_DEAMINASES_2"/>
    <property type="match status" value="1"/>
</dbReference>
<dbReference type="SUPFAM" id="SSF53597">
    <property type="entry name" value="Dihydrofolate reductase-like"/>
    <property type="match status" value="1"/>
</dbReference>
<dbReference type="InterPro" id="IPR016192">
    <property type="entry name" value="APOBEC/CMP_deaminase_Zn-bd"/>
</dbReference>
<gene>
    <name evidence="13" type="ORF">Indivirus_6_35</name>
</gene>
<dbReference type="Gene3D" id="3.40.140.10">
    <property type="entry name" value="Cytidine Deaminase, domain 2"/>
    <property type="match status" value="1"/>
</dbReference>
<dbReference type="Pfam" id="PF00383">
    <property type="entry name" value="dCMP_cyt_deam_1"/>
    <property type="match status" value="1"/>
</dbReference>
<keyword evidence="10" id="KW-0511">Multifunctional enzyme</keyword>
<dbReference type="PANTHER" id="PTHR21327:SF18">
    <property type="entry name" value="3,4-DIHYDROXY-2-BUTANONE 4-PHOSPHATE SYNTHASE"/>
    <property type="match status" value="1"/>
</dbReference>
<dbReference type="Gene3D" id="3.40.50.10990">
    <property type="entry name" value="GTP cyclohydrolase II"/>
    <property type="match status" value="1"/>
</dbReference>
<dbReference type="Gene3D" id="3.90.870.10">
    <property type="entry name" value="DHBP synthase"/>
    <property type="match status" value="1"/>
</dbReference>
<dbReference type="Gene3D" id="3.40.430.10">
    <property type="entry name" value="Dihydrofolate Reductase, subunit A"/>
    <property type="match status" value="1"/>
</dbReference>
<dbReference type="InterPro" id="IPR017945">
    <property type="entry name" value="DHBP_synth_RibB-like_a/b_dom"/>
</dbReference>
<dbReference type="GO" id="GO:0008703">
    <property type="term" value="F:5-amino-6-(5-phosphoribosylamino)uracil reductase activity"/>
    <property type="evidence" value="ECO:0007669"/>
    <property type="project" value="InterPro"/>
</dbReference>
<dbReference type="InterPro" id="IPR002734">
    <property type="entry name" value="RibDG_C"/>
</dbReference>